<feature type="region of interest" description="Disordered" evidence="4">
    <location>
        <begin position="105"/>
        <end position="190"/>
    </location>
</feature>
<keyword evidence="2" id="KW-0227">DNA damage</keyword>
<dbReference type="RefSeq" id="WP_102215531.1">
    <property type="nucleotide sequence ID" value="NZ_CP049229.1"/>
</dbReference>
<dbReference type="GO" id="GO:0006310">
    <property type="term" value="P:DNA recombination"/>
    <property type="evidence" value="ECO:0007669"/>
    <property type="project" value="UniProtKB-UniRule"/>
</dbReference>
<dbReference type="NCBIfam" id="TIGR00621">
    <property type="entry name" value="ssb"/>
    <property type="match status" value="1"/>
</dbReference>
<dbReference type="InterPro" id="IPR011344">
    <property type="entry name" value="ssDNA-bd"/>
</dbReference>
<dbReference type="GO" id="GO:0003697">
    <property type="term" value="F:single-stranded DNA binding"/>
    <property type="evidence" value="ECO:0007669"/>
    <property type="project" value="UniProtKB-UniRule"/>
</dbReference>
<dbReference type="GO" id="GO:0006260">
    <property type="term" value="P:DNA replication"/>
    <property type="evidence" value="ECO:0007669"/>
    <property type="project" value="UniProtKB-UniRule"/>
</dbReference>
<keyword evidence="2" id="KW-0233">DNA recombination</keyword>
<gene>
    <name evidence="5" type="ORF">G6Z83_07180</name>
</gene>
<feature type="compositionally biased region" description="Acidic residues" evidence="4">
    <location>
        <begin position="176"/>
        <end position="190"/>
    </location>
</feature>
<dbReference type="PROSITE" id="PS50935">
    <property type="entry name" value="SSB"/>
    <property type="match status" value="1"/>
</dbReference>
<dbReference type="Pfam" id="PF00436">
    <property type="entry name" value="SSB"/>
    <property type="match status" value="1"/>
</dbReference>
<protein>
    <recommendedName>
        <fullName evidence="2 3">Single-stranded DNA-binding protein</fullName>
        <shortName evidence="2">SSB</shortName>
    </recommendedName>
</protein>
<name>A0A6G7BB67_9LACO</name>
<dbReference type="SUPFAM" id="SSF50249">
    <property type="entry name" value="Nucleic acid-binding proteins"/>
    <property type="match status" value="1"/>
</dbReference>
<dbReference type="InterPro" id="IPR000424">
    <property type="entry name" value="Primosome_PriB/ssb"/>
</dbReference>
<keyword evidence="1 2" id="KW-0238">DNA-binding</keyword>
<dbReference type="PANTHER" id="PTHR10302">
    <property type="entry name" value="SINGLE-STRANDED DNA-BINDING PROTEIN"/>
    <property type="match status" value="1"/>
</dbReference>
<evidence type="ECO:0000256" key="2">
    <source>
        <dbReference type="HAMAP-Rule" id="MF_00984"/>
    </source>
</evidence>
<keyword evidence="2" id="KW-0235">DNA replication</keyword>
<dbReference type="HAMAP" id="MF_00984">
    <property type="entry name" value="SSB"/>
    <property type="match status" value="1"/>
</dbReference>
<comment type="caution">
    <text evidence="2">Lacks conserved residue(s) required for the propagation of feature annotation.</text>
</comment>
<keyword evidence="5" id="KW-0614">Plasmid</keyword>
<comment type="subunit">
    <text evidence="2">Homotetramer.</text>
</comment>
<evidence type="ECO:0000256" key="1">
    <source>
        <dbReference type="ARBA" id="ARBA00023125"/>
    </source>
</evidence>
<dbReference type="Gene3D" id="2.40.50.140">
    <property type="entry name" value="Nucleic acid-binding proteins"/>
    <property type="match status" value="1"/>
</dbReference>
<feature type="compositionally biased region" description="Polar residues" evidence="4">
    <location>
        <begin position="121"/>
        <end position="139"/>
    </location>
</feature>
<dbReference type="GO" id="GO:0009295">
    <property type="term" value="C:nucleoid"/>
    <property type="evidence" value="ECO:0007669"/>
    <property type="project" value="TreeGrafter"/>
</dbReference>
<accession>A0A6G7BB67</accession>
<organism evidence="5 6">
    <name type="scientific">Lactobacillus iners</name>
    <dbReference type="NCBI Taxonomy" id="147802"/>
    <lineage>
        <taxon>Bacteria</taxon>
        <taxon>Bacillati</taxon>
        <taxon>Bacillota</taxon>
        <taxon>Bacilli</taxon>
        <taxon>Lactobacillales</taxon>
        <taxon>Lactobacillaceae</taxon>
        <taxon>Lactobacillus</taxon>
    </lineage>
</organism>
<dbReference type="Proteomes" id="UP000501676">
    <property type="component" value="Plasmid pC0210C1"/>
</dbReference>
<evidence type="ECO:0000256" key="4">
    <source>
        <dbReference type="SAM" id="MobiDB-lite"/>
    </source>
</evidence>
<evidence type="ECO:0000313" key="6">
    <source>
        <dbReference type="Proteomes" id="UP000501676"/>
    </source>
</evidence>
<feature type="compositionally biased region" description="Low complexity" evidence="4">
    <location>
        <begin position="140"/>
        <end position="175"/>
    </location>
</feature>
<dbReference type="PANTHER" id="PTHR10302:SF27">
    <property type="entry name" value="SINGLE-STRANDED DNA-BINDING PROTEIN"/>
    <property type="match status" value="1"/>
</dbReference>
<dbReference type="InterPro" id="IPR012340">
    <property type="entry name" value="NA-bd_OB-fold"/>
</dbReference>
<evidence type="ECO:0000313" key="5">
    <source>
        <dbReference type="EMBL" id="QIH24494.1"/>
    </source>
</evidence>
<dbReference type="AlphaFoldDB" id="A0A6G7BB67"/>
<geneLocation type="plasmid" evidence="6">
    <name>pc0210c1</name>
</geneLocation>
<feature type="short sequence motif" description="Important for interaction with partner proteins" evidence="2">
    <location>
        <begin position="185"/>
        <end position="190"/>
    </location>
</feature>
<reference evidence="5 6" key="1">
    <citation type="submission" date="2020-02" db="EMBL/GenBank/DDBJ databases">
        <title>Complete genome sequences of six Lactobacillus iners strains isolated from the human vagina.</title>
        <authorList>
            <person name="France M.T."/>
            <person name="Rutt L."/>
            <person name="Narina S."/>
            <person name="Arbaugh S."/>
            <person name="Humphrys M.S."/>
            <person name="Ma B."/>
            <person name="Hayward M.R."/>
            <person name="Relman D."/>
            <person name="Kwon D.S."/>
            <person name="Ravel J."/>
        </authorList>
    </citation>
    <scope>NUCLEOTIDE SEQUENCE [LARGE SCALE GENOMIC DNA]</scope>
    <source>
        <strain evidence="5 6">C0210C1</strain>
        <plasmid evidence="6">pc0210c1</plasmid>
    </source>
</reference>
<proteinExistence type="inferred from homology"/>
<dbReference type="EMBL" id="CP049229">
    <property type="protein sequence ID" value="QIH24494.1"/>
    <property type="molecule type" value="Genomic_DNA"/>
</dbReference>
<dbReference type="CDD" id="cd04496">
    <property type="entry name" value="SSB_OBF"/>
    <property type="match status" value="1"/>
</dbReference>
<keyword evidence="2" id="KW-0234">DNA repair</keyword>
<sequence length="190" mass="21228">MINSVTLNGRLVKDVQIRQTTNGLTVGNFVLAVNRPAYNKNETKADFIRCIIWRKAAEVLAKYAHKGSLIGIQGRLETDQYEKDGHTVYNTQVIVNDFSFLGSNKQASTEEDDTKTENTKSSIPENNNVPVYNHNTQAFTPTQVNSSNNQNNTKMTTTPMEDSSQSENNDSSNNDESIDIDALFDDDLPF</sequence>
<dbReference type="GO" id="GO:0006281">
    <property type="term" value="P:DNA repair"/>
    <property type="evidence" value="ECO:0007669"/>
    <property type="project" value="UniProtKB-UniRule"/>
</dbReference>
<comment type="function">
    <text evidence="2">Plays an important role in DNA replication, recombination and repair. Binds to ssDNA and to an array of partner proteins to recruit them to their sites of action during DNA metabolism.</text>
</comment>
<evidence type="ECO:0000256" key="3">
    <source>
        <dbReference type="RuleBase" id="RU000524"/>
    </source>
</evidence>